<evidence type="ECO:0000313" key="2">
    <source>
        <dbReference type="EMBL" id="SBV33957.1"/>
    </source>
</evidence>
<sequence length="85" mass="9800">MVLSEMESNDLMPTLWRLLRNLIDGPAFQGGVSLIQVGVTAIEPRILIAYAIILFMVGAAVYFIARFKRERARRRDIMRGKYREN</sequence>
<dbReference type="EMBL" id="LT598653">
    <property type="protein sequence ID" value="SBV33957.1"/>
    <property type="molecule type" value="Genomic_DNA"/>
</dbReference>
<keyword evidence="1" id="KW-0812">Transmembrane</keyword>
<evidence type="ECO:0000256" key="1">
    <source>
        <dbReference type="SAM" id="Phobius"/>
    </source>
</evidence>
<feature type="transmembrane region" description="Helical" evidence="1">
    <location>
        <begin position="46"/>
        <end position="65"/>
    </location>
</feature>
<protein>
    <submittedName>
        <fullName evidence="2">Uncharacterized protein</fullName>
    </submittedName>
</protein>
<proteinExistence type="predicted"/>
<accession>A0A1Y5Q2F1</accession>
<gene>
    <name evidence="2" type="ORF">SPPYR_2837</name>
</gene>
<organism evidence="2">
    <name type="scientific">uncultured Sphingopyxis sp</name>
    <dbReference type="NCBI Taxonomy" id="310581"/>
    <lineage>
        <taxon>Bacteria</taxon>
        <taxon>Pseudomonadati</taxon>
        <taxon>Pseudomonadota</taxon>
        <taxon>Alphaproteobacteria</taxon>
        <taxon>Sphingomonadales</taxon>
        <taxon>Sphingomonadaceae</taxon>
        <taxon>Sphingopyxis</taxon>
        <taxon>environmental samples</taxon>
    </lineage>
</organism>
<dbReference type="KEGG" id="sphu:SPPYR_2837"/>
<dbReference type="AlphaFoldDB" id="A0A1Y5Q2F1"/>
<keyword evidence="1" id="KW-1133">Transmembrane helix</keyword>
<reference evidence="2" key="1">
    <citation type="submission" date="2016-03" db="EMBL/GenBank/DDBJ databases">
        <authorList>
            <person name="Ploux O."/>
        </authorList>
    </citation>
    <scope>NUCLEOTIDE SEQUENCE</scope>
    <source>
        <strain evidence="2">UC10</strain>
    </source>
</reference>
<name>A0A1Y5Q2F1_9SPHN</name>
<keyword evidence="1" id="KW-0472">Membrane</keyword>